<evidence type="ECO:0000259" key="1">
    <source>
        <dbReference type="Pfam" id="PF18741"/>
    </source>
</evidence>
<sequence length="242" mass="27481">MRFGPLGTDGAERRLNVLISRAKQRCEVFASMTDEDIDPDFAQTRKGVFAFRLFMHFARTGRMTMAESTGRDHDSVFEEQVAKALQQRGHQVHRQVGLAGFYIDLAVADESHPGRYLVGVECDGASYHEARSARDRDRDRLRQSVLESHGGTILRVWSTDWFQRPTRETDRPVASIEAAKEDAAASQAKGERAVPYAISEYEYPRIIGCLGHSTYADAQCPLRYGLKQQWVIDPIVLCRFRR</sequence>
<comment type="caution">
    <text evidence="2">The sequence shown here is derived from an EMBL/GenBank/DDBJ whole genome shotgun (WGS) entry which is preliminary data.</text>
</comment>
<dbReference type="SUPFAM" id="SSF52980">
    <property type="entry name" value="Restriction endonuclease-like"/>
    <property type="match status" value="1"/>
</dbReference>
<dbReference type="Pfam" id="PF18741">
    <property type="entry name" value="MTES_1575"/>
    <property type="match status" value="1"/>
</dbReference>
<organism evidence="2 3">
    <name type="scientific">Croceicoccus mobilis</name>
    <dbReference type="NCBI Taxonomy" id="1703339"/>
    <lineage>
        <taxon>Bacteria</taxon>
        <taxon>Pseudomonadati</taxon>
        <taxon>Pseudomonadota</taxon>
        <taxon>Alphaproteobacteria</taxon>
        <taxon>Sphingomonadales</taxon>
        <taxon>Erythrobacteraceae</taxon>
        <taxon>Croceicoccus</taxon>
    </lineage>
</organism>
<gene>
    <name evidence="2" type="ORF">GCM10010990_09580</name>
</gene>
<dbReference type="RefSeq" id="WP_066776689.1">
    <property type="nucleotide sequence ID" value="NZ_BMIP01000002.1"/>
</dbReference>
<reference evidence="2" key="1">
    <citation type="journal article" date="2014" name="Int. J. Syst. Evol. Microbiol.">
        <title>Complete genome sequence of Corynebacterium casei LMG S-19264T (=DSM 44701T), isolated from a smear-ripened cheese.</title>
        <authorList>
            <consortium name="US DOE Joint Genome Institute (JGI-PGF)"/>
            <person name="Walter F."/>
            <person name="Albersmeier A."/>
            <person name="Kalinowski J."/>
            <person name="Ruckert C."/>
        </authorList>
    </citation>
    <scope>NUCLEOTIDE SEQUENCE</scope>
    <source>
        <strain evidence="2">CGMCC 1.15360</strain>
    </source>
</reference>
<proteinExistence type="predicted"/>
<evidence type="ECO:0000313" key="3">
    <source>
        <dbReference type="Proteomes" id="UP000612349"/>
    </source>
</evidence>
<feature type="domain" description="Restriction endonuclease type II-like" evidence="1">
    <location>
        <begin position="77"/>
        <end position="171"/>
    </location>
</feature>
<dbReference type="InterPro" id="IPR049468">
    <property type="entry name" value="Restrct_endonuc-II-like_dom"/>
</dbReference>
<dbReference type="AlphaFoldDB" id="A0A916YW32"/>
<name>A0A916YW32_9SPHN</name>
<evidence type="ECO:0000313" key="2">
    <source>
        <dbReference type="EMBL" id="GGD62259.1"/>
    </source>
</evidence>
<dbReference type="FunFam" id="3.40.960.10:FF:000002">
    <property type="entry name" value="DNA helicase related protein"/>
    <property type="match status" value="1"/>
</dbReference>
<dbReference type="InterPro" id="IPR011335">
    <property type="entry name" value="Restrct_endonuc-II-like"/>
</dbReference>
<dbReference type="Gene3D" id="3.40.960.10">
    <property type="entry name" value="VSR Endonuclease"/>
    <property type="match status" value="1"/>
</dbReference>
<reference evidence="2" key="2">
    <citation type="submission" date="2020-09" db="EMBL/GenBank/DDBJ databases">
        <authorList>
            <person name="Sun Q."/>
            <person name="Zhou Y."/>
        </authorList>
    </citation>
    <scope>NUCLEOTIDE SEQUENCE</scope>
    <source>
        <strain evidence="2">CGMCC 1.15360</strain>
    </source>
</reference>
<protein>
    <recommendedName>
        <fullName evidence="1">Restriction endonuclease type II-like domain-containing protein</fullName>
    </recommendedName>
</protein>
<keyword evidence="3" id="KW-1185">Reference proteome</keyword>
<accession>A0A916YW32</accession>
<dbReference type="EMBL" id="BMIP01000002">
    <property type="protein sequence ID" value="GGD62259.1"/>
    <property type="molecule type" value="Genomic_DNA"/>
</dbReference>
<dbReference type="Proteomes" id="UP000612349">
    <property type="component" value="Unassembled WGS sequence"/>
</dbReference>